<dbReference type="InterPro" id="IPR050320">
    <property type="entry name" value="N5-glutamine_MTase"/>
</dbReference>
<evidence type="ECO:0000313" key="1">
    <source>
        <dbReference type="EMBL" id="KAK5107563.1"/>
    </source>
</evidence>
<dbReference type="PANTHER" id="PTHR18895">
    <property type="entry name" value="HEMK METHYLTRANSFERASE"/>
    <property type="match status" value="1"/>
</dbReference>
<dbReference type="EMBL" id="JAVRRL010000115">
    <property type="protein sequence ID" value="KAK5107563.1"/>
    <property type="molecule type" value="Genomic_DNA"/>
</dbReference>
<name>A0AAN7YBT9_9PEZI</name>
<dbReference type="GO" id="GO:0005739">
    <property type="term" value="C:mitochondrion"/>
    <property type="evidence" value="ECO:0007669"/>
    <property type="project" value="TreeGrafter"/>
</dbReference>
<dbReference type="GO" id="GO:0003676">
    <property type="term" value="F:nucleic acid binding"/>
    <property type="evidence" value="ECO:0007669"/>
    <property type="project" value="InterPro"/>
</dbReference>
<evidence type="ECO:0008006" key="3">
    <source>
        <dbReference type="Google" id="ProtNLM"/>
    </source>
</evidence>
<dbReference type="PANTHER" id="PTHR18895:SF74">
    <property type="entry name" value="MTRF1L RELEASE FACTOR GLUTAMINE METHYLTRANSFERASE"/>
    <property type="match status" value="1"/>
</dbReference>
<dbReference type="GO" id="GO:0008168">
    <property type="term" value="F:methyltransferase activity"/>
    <property type="evidence" value="ECO:0007669"/>
    <property type="project" value="InterPro"/>
</dbReference>
<dbReference type="InterPro" id="IPR029063">
    <property type="entry name" value="SAM-dependent_MTases_sf"/>
</dbReference>
<evidence type="ECO:0000313" key="2">
    <source>
        <dbReference type="Proteomes" id="UP001310890"/>
    </source>
</evidence>
<gene>
    <name evidence="1" type="ORF">LTR62_001006</name>
</gene>
<dbReference type="SUPFAM" id="SSF53335">
    <property type="entry name" value="S-adenosyl-L-methionine-dependent methyltransferases"/>
    <property type="match status" value="1"/>
</dbReference>
<protein>
    <recommendedName>
        <fullName evidence="3">Methyltransferase domain-containing protein</fullName>
    </recommendedName>
</protein>
<dbReference type="GO" id="GO:0032259">
    <property type="term" value="P:methylation"/>
    <property type="evidence" value="ECO:0007669"/>
    <property type="project" value="InterPro"/>
</dbReference>
<proteinExistence type="predicted"/>
<dbReference type="PROSITE" id="PS00092">
    <property type="entry name" value="N6_MTASE"/>
    <property type="match status" value="1"/>
</dbReference>
<sequence>MFCFPLILSISSPETAAYVSYLSRLLLHERLPHHLRVLDLCTGTGCIPLLFHHELHATRPELDTTPEFVGVDISATAINLANENRATYALSARPAVGTITFLDADVLATESSLPAAISPDLTTALDTHHSSGTYGRPNYDILISNPPYISPRAFRRTTARSVQHFEPALALVPPASQQDQATRIANTNPLEPETTDPGDTFYPHLLSHAATLNTQIALLEVADMSQALRVAAMAVRQGIWERVEIWRDEPARSSLGREVLGGREIVVRGEGDGRSVFLVRGRGCGWVGGL</sequence>
<dbReference type="Proteomes" id="UP001310890">
    <property type="component" value="Unassembled WGS sequence"/>
</dbReference>
<dbReference type="Gene3D" id="3.40.50.150">
    <property type="entry name" value="Vaccinia Virus protein VP39"/>
    <property type="match status" value="1"/>
</dbReference>
<dbReference type="InterPro" id="IPR002052">
    <property type="entry name" value="DNA_methylase_N6_adenine_CS"/>
</dbReference>
<accession>A0AAN7YBT9</accession>
<organism evidence="1 2">
    <name type="scientific">Meristemomyces frigidus</name>
    <dbReference type="NCBI Taxonomy" id="1508187"/>
    <lineage>
        <taxon>Eukaryota</taxon>
        <taxon>Fungi</taxon>
        <taxon>Dikarya</taxon>
        <taxon>Ascomycota</taxon>
        <taxon>Pezizomycotina</taxon>
        <taxon>Dothideomycetes</taxon>
        <taxon>Dothideomycetidae</taxon>
        <taxon>Mycosphaerellales</taxon>
        <taxon>Teratosphaeriaceae</taxon>
        <taxon>Meristemomyces</taxon>
    </lineage>
</organism>
<dbReference type="AlphaFoldDB" id="A0AAN7YBT9"/>
<reference evidence="1" key="1">
    <citation type="submission" date="2023-08" db="EMBL/GenBank/DDBJ databases">
        <title>Black Yeasts Isolated from many extreme environments.</title>
        <authorList>
            <person name="Coleine C."/>
            <person name="Stajich J.E."/>
            <person name="Selbmann L."/>
        </authorList>
    </citation>
    <scope>NUCLEOTIDE SEQUENCE</scope>
    <source>
        <strain evidence="1">CCFEE 5401</strain>
    </source>
</reference>
<comment type="caution">
    <text evidence="1">The sequence shown here is derived from an EMBL/GenBank/DDBJ whole genome shotgun (WGS) entry which is preliminary data.</text>
</comment>